<feature type="region of interest" description="Disordered" evidence="1">
    <location>
        <begin position="1"/>
        <end position="25"/>
    </location>
</feature>
<comment type="caution">
    <text evidence="2">The sequence shown here is derived from an EMBL/GenBank/DDBJ whole genome shotgun (WGS) entry which is preliminary data.</text>
</comment>
<sequence>MSVDSAAEFGEKGTADRGRDRSGTADRDRLFRRVARGERRRASGFDISTGRCAGVVARLLNRRVRDTPLRFDVMYFRRPERDADGRWNCRWIERYDMTDSAGCRKEDDREPAHFQFNMRYLRSWLWRGIRHPLFKASWRSAFPDMPGSPMITHVERLFDVLGLDTALRDRLLTDEANEAADGLYALVERTTGVVIPAAVDTRITVIIQNDSTLTVRVEPLPGDGTAYRSRNGHERYLDEHGEWTQNQLLTDIDRWSRELARHIRESDESPRYASLRVAVKELKERTRNDDEANQWND</sequence>
<protein>
    <submittedName>
        <fullName evidence="2">Uncharacterized protein</fullName>
    </submittedName>
</protein>
<gene>
    <name evidence="2" type="ORF">D2E23_0621</name>
</gene>
<dbReference type="OrthoDB" id="3230851at2"/>
<dbReference type="Proteomes" id="UP000288607">
    <property type="component" value="Unassembled WGS sequence"/>
</dbReference>
<evidence type="ECO:0000313" key="2">
    <source>
        <dbReference type="EMBL" id="RSX52014.1"/>
    </source>
</evidence>
<proteinExistence type="predicted"/>
<organism evidence="2 3">
    <name type="scientific">Bifidobacterium callimiconis</name>
    <dbReference type="NCBI Taxonomy" id="2306973"/>
    <lineage>
        <taxon>Bacteria</taxon>
        <taxon>Bacillati</taxon>
        <taxon>Actinomycetota</taxon>
        <taxon>Actinomycetes</taxon>
        <taxon>Bifidobacteriales</taxon>
        <taxon>Bifidobacteriaceae</taxon>
        <taxon>Bifidobacterium</taxon>
    </lineage>
</organism>
<dbReference type="AlphaFoldDB" id="A0A430FGL9"/>
<dbReference type="RefSeq" id="WP_126029541.1">
    <property type="nucleotide sequence ID" value="NZ_QXGJ01000002.1"/>
</dbReference>
<accession>A0A430FGL9</accession>
<evidence type="ECO:0000256" key="1">
    <source>
        <dbReference type="SAM" id="MobiDB-lite"/>
    </source>
</evidence>
<evidence type="ECO:0000313" key="3">
    <source>
        <dbReference type="Proteomes" id="UP000288607"/>
    </source>
</evidence>
<name>A0A430FGL9_9BIFI</name>
<dbReference type="EMBL" id="QXGJ01000002">
    <property type="protein sequence ID" value="RSX52014.1"/>
    <property type="molecule type" value="Genomic_DNA"/>
</dbReference>
<feature type="compositionally biased region" description="Basic and acidic residues" evidence="1">
    <location>
        <begin position="9"/>
        <end position="25"/>
    </location>
</feature>
<keyword evidence="3" id="KW-1185">Reference proteome</keyword>
<reference evidence="2 3" key="1">
    <citation type="submission" date="2018-09" db="EMBL/GenBank/DDBJ databases">
        <title>Characterization of the phylogenetic diversity of five novel species belonging to the genus Bifidobacterium.</title>
        <authorList>
            <person name="Lugli G.A."/>
            <person name="Duranti S."/>
            <person name="Milani C."/>
        </authorList>
    </citation>
    <scope>NUCLEOTIDE SEQUENCE [LARGE SCALE GENOMIC DNA]</scope>
    <source>
        <strain evidence="2 3">2028B</strain>
    </source>
</reference>